<evidence type="ECO:0000313" key="1">
    <source>
        <dbReference type="EMBL" id="MDT0614234.1"/>
    </source>
</evidence>
<keyword evidence="2" id="KW-1185">Reference proteome</keyword>
<reference evidence="1" key="1">
    <citation type="submission" date="2024-05" db="EMBL/GenBank/DDBJ databases">
        <title>30 novel species of actinomycetes from the DSMZ collection.</title>
        <authorList>
            <person name="Nouioui I."/>
        </authorList>
    </citation>
    <scope>NUCLEOTIDE SEQUENCE</scope>
    <source>
        <strain evidence="1">DSM 40712</strain>
    </source>
</reference>
<sequence length="58" mass="6188">MIADPFKAVVTLLSEPHASGYGRAVEIPYGEPVVFTLAIGERVEIDTRTFPARDVGGA</sequence>
<accession>A0ABU3AW35</accession>
<organism evidence="1 2">
    <name type="scientific">Streptomyces lancefieldiae</name>
    <dbReference type="NCBI Taxonomy" id="3075520"/>
    <lineage>
        <taxon>Bacteria</taxon>
        <taxon>Bacillati</taxon>
        <taxon>Actinomycetota</taxon>
        <taxon>Actinomycetes</taxon>
        <taxon>Kitasatosporales</taxon>
        <taxon>Streptomycetaceae</taxon>
        <taxon>Streptomyces</taxon>
    </lineage>
</organism>
<proteinExistence type="predicted"/>
<dbReference type="RefSeq" id="WP_311578674.1">
    <property type="nucleotide sequence ID" value="NZ_JAVRFH010000037.1"/>
</dbReference>
<protein>
    <submittedName>
        <fullName evidence="1">Uncharacterized protein</fullName>
    </submittedName>
</protein>
<dbReference type="Proteomes" id="UP001180724">
    <property type="component" value="Unassembled WGS sequence"/>
</dbReference>
<name>A0ABU3AW35_9ACTN</name>
<evidence type="ECO:0000313" key="2">
    <source>
        <dbReference type="Proteomes" id="UP001180724"/>
    </source>
</evidence>
<gene>
    <name evidence="1" type="ORF">RM812_29065</name>
</gene>
<comment type="caution">
    <text evidence="1">The sequence shown here is derived from an EMBL/GenBank/DDBJ whole genome shotgun (WGS) entry which is preliminary data.</text>
</comment>
<dbReference type="EMBL" id="JAVRFH010000037">
    <property type="protein sequence ID" value="MDT0614234.1"/>
    <property type="molecule type" value="Genomic_DNA"/>
</dbReference>